<dbReference type="EMBL" id="SNRW01017010">
    <property type="protein sequence ID" value="KAA6368772.1"/>
    <property type="molecule type" value="Genomic_DNA"/>
</dbReference>
<organism evidence="1 2">
    <name type="scientific">Streblomastix strix</name>
    <dbReference type="NCBI Taxonomy" id="222440"/>
    <lineage>
        <taxon>Eukaryota</taxon>
        <taxon>Metamonada</taxon>
        <taxon>Preaxostyla</taxon>
        <taxon>Oxymonadida</taxon>
        <taxon>Streblomastigidae</taxon>
        <taxon>Streblomastix</taxon>
    </lineage>
</organism>
<dbReference type="Gene3D" id="1.10.472.10">
    <property type="entry name" value="Cyclin-like"/>
    <property type="match status" value="1"/>
</dbReference>
<protein>
    <recommendedName>
        <fullName evidence="3">Cyclin N-terminal domain-containing protein</fullName>
    </recommendedName>
</protein>
<dbReference type="GO" id="GO:0019901">
    <property type="term" value="F:protein kinase binding"/>
    <property type="evidence" value="ECO:0007669"/>
    <property type="project" value="InterPro"/>
</dbReference>
<comment type="caution">
    <text evidence="1">The sequence shown here is derived from an EMBL/GenBank/DDBJ whole genome shotgun (WGS) entry which is preliminary data.</text>
</comment>
<reference evidence="1 2" key="1">
    <citation type="submission" date="2019-03" db="EMBL/GenBank/DDBJ databases">
        <title>Single cell metagenomics reveals metabolic interactions within the superorganism composed of flagellate Streblomastix strix and complex community of Bacteroidetes bacteria on its surface.</title>
        <authorList>
            <person name="Treitli S.C."/>
            <person name="Kolisko M."/>
            <person name="Husnik F."/>
            <person name="Keeling P."/>
            <person name="Hampl V."/>
        </authorList>
    </citation>
    <scope>NUCLEOTIDE SEQUENCE [LARGE SCALE GENOMIC DNA]</scope>
    <source>
        <strain evidence="1">ST1C</strain>
    </source>
</reference>
<proteinExistence type="predicted"/>
<gene>
    <name evidence="1" type="ORF">EZS28_035701</name>
</gene>
<evidence type="ECO:0000313" key="1">
    <source>
        <dbReference type="EMBL" id="KAA6368772.1"/>
    </source>
</evidence>
<evidence type="ECO:0000313" key="2">
    <source>
        <dbReference type="Proteomes" id="UP000324800"/>
    </source>
</evidence>
<dbReference type="Pfam" id="PF08613">
    <property type="entry name" value="Cyclin"/>
    <property type="match status" value="1"/>
</dbReference>
<dbReference type="AlphaFoldDB" id="A0A5J4UG01"/>
<name>A0A5J4UG01_9EUKA</name>
<sequence>MNADNCCTIKDIRSEVKNSNLNDGGCDSLKNEPIYSTKINWVYLFATKISDILEDAVPGVRLVVLESNIYHFIMFLIENVDFIIQECIIASELLKRFVLKQNGKGKHILNAKNCGMTLVVVFIVSMKLYRDTISYKNRYFADVFDIPIADLNLSEISFLKMVDHQLWIDDNSISLIIEEAFKSEHPEFQLQL</sequence>
<evidence type="ECO:0008006" key="3">
    <source>
        <dbReference type="Google" id="ProtNLM"/>
    </source>
</evidence>
<dbReference type="InterPro" id="IPR013922">
    <property type="entry name" value="Cyclin_PHO80-like"/>
</dbReference>
<dbReference type="Proteomes" id="UP000324800">
    <property type="component" value="Unassembled WGS sequence"/>
</dbReference>
<accession>A0A5J4UG01</accession>